<comment type="function">
    <text evidence="9">Probably involved in the osmoprotection via the biosynthesis of trehalose. Catalyzes the transfer of glucose from UDP-alpha-D-glucose (UDP-Glc) to D-glucose 6-phosphate (Glc-6-P) to form trehalose-6-phosphate. Acts with retention of the anomeric configuration of the UDP-sugar donor.</text>
</comment>
<dbReference type="Gene3D" id="3.40.50.2000">
    <property type="entry name" value="Glycogen Phosphorylase B"/>
    <property type="match status" value="2"/>
</dbReference>
<comment type="similarity">
    <text evidence="2 9">Belongs to the glycosyltransferase 20 family.</text>
</comment>
<organism evidence="11 12">
    <name type="scientific">Novosphingobium colocasiae</name>
    <dbReference type="NCBI Taxonomy" id="1256513"/>
    <lineage>
        <taxon>Bacteria</taxon>
        <taxon>Pseudomonadati</taxon>
        <taxon>Pseudomonadota</taxon>
        <taxon>Alphaproteobacteria</taxon>
        <taxon>Sphingomonadales</taxon>
        <taxon>Sphingomonadaceae</taxon>
        <taxon>Novosphingobium</taxon>
    </lineage>
</organism>
<feature type="region of interest" description="Disordered" evidence="10">
    <location>
        <begin position="480"/>
        <end position="500"/>
    </location>
</feature>
<protein>
    <recommendedName>
        <fullName evidence="5 9">Trehalose-6-phosphate synthase</fullName>
        <ecNumber evidence="4 9">2.4.1.15</ecNumber>
    </recommendedName>
    <alternativeName>
        <fullName evidence="9">Osmoregulatory trehalose synthesis protein A</fullName>
    </alternativeName>
    <alternativeName>
        <fullName evidence="9">UDP-glucose-glucosephosphate glucosyltransferase</fullName>
    </alternativeName>
</protein>
<evidence type="ECO:0000313" key="11">
    <source>
        <dbReference type="EMBL" id="GGY91516.1"/>
    </source>
</evidence>
<dbReference type="SUPFAM" id="SSF53756">
    <property type="entry name" value="UDP-Glycosyltransferase/glycogen phosphorylase"/>
    <property type="match status" value="1"/>
</dbReference>
<proteinExistence type="inferred from homology"/>
<keyword evidence="7 9" id="KW-0808">Transferase</keyword>
<dbReference type="CDD" id="cd03788">
    <property type="entry name" value="GT20_TPS"/>
    <property type="match status" value="1"/>
</dbReference>
<sequence>MAGLALSAASRALAGSCPGDYRMSRLIVISNRVSVPKAAGAAGAQGGLAVALNSALREHRGIWFGWSGQETQEFTGHLDMQRNDDVTTATIDLEPQDIDEYYNGYANRTLWPLFHFRIDLTEYNRDFGEGYERVNRRFADSVHPLIEPDDLVWVHDYHLLPLGSMLRAKGVNNRMGLFLHTPWPPTRLLVSLPFHEKLVTSMLEYDVIGFQTTEWLESFLHYVQKELGLKVNLDNSISYQGRRVVARAFPIGIDHAEFTEAAASEEAQEAHDRLKSSVRGRKLLIGVDRLDYSKGLGERFQSFGRFLTDHPAEAGAVVLLQIAPPSRGDVASYQQIREDLERKTGHINGAHADVAFVPIRYVNRGYPRAQLAGFYRAANIGLVTPLRDGMNLVAKEFVAAQDPEDPGVLILSQFAGAALQLTDALLVNPHSVEHVSEAIRRALDMPLAERQRRHAKLLASVRDFDVIHWRNAFVSALEGKGNNGGRNAEEQAASASVRAA</sequence>
<dbReference type="InterPro" id="IPR001830">
    <property type="entry name" value="Glyco_trans_20"/>
</dbReference>
<evidence type="ECO:0000256" key="1">
    <source>
        <dbReference type="ARBA" id="ARBA00005199"/>
    </source>
</evidence>
<dbReference type="InterPro" id="IPR012766">
    <property type="entry name" value="Trehalose_OtsA"/>
</dbReference>
<accession>A0A918UCE6</accession>
<dbReference type="Proteomes" id="UP000648075">
    <property type="component" value="Unassembled WGS sequence"/>
</dbReference>
<keyword evidence="6 9" id="KW-0328">Glycosyltransferase</keyword>
<evidence type="ECO:0000256" key="2">
    <source>
        <dbReference type="ARBA" id="ARBA00008799"/>
    </source>
</evidence>
<comment type="caution">
    <text evidence="11">The sequence shown here is derived from an EMBL/GenBank/DDBJ whole genome shotgun (WGS) entry which is preliminary data.</text>
</comment>
<dbReference type="EC" id="2.4.1.15" evidence="4 9"/>
<reference evidence="11" key="1">
    <citation type="journal article" date="2014" name="Int. J. Syst. Evol. Microbiol.">
        <title>Complete genome sequence of Corynebacterium casei LMG S-19264T (=DSM 44701T), isolated from a smear-ripened cheese.</title>
        <authorList>
            <consortium name="US DOE Joint Genome Institute (JGI-PGF)"/>
            <person name="Walter F."/>
            <person name="Albersmeier A."/>
            <person name="Kalinowski J."/>
            <person name="Ruckert C."/>
        </authorList>
    </citation>
    <scope>NUCLEOTIDE SEQUENCE</scope>
    <source>
        <strain evidence="11">KCTC 32255</strain>
    </source>
</reference>
<evidence type="ECO:0000313" key="12">
    <source>
        <dbReference type="Proteomes" id="UP000648075"/>
    </source>
</evidence>
<keyword evidence="12" id="KW-1185">Reference proteome</keyword>
<dbReference type="NCBIfam" id="TIGR02400">
    <property type="entry name" value="trehalose_OtsA"/>
    <property type="match status" value="1"/>
</dbReference>
<reference evidence="11" key="2">
    <citation type="submission" date="2020-09" db="EMBL/GenBank/DDBJ databases">
        <authorList>
            <person name="Sun Q."/>
            <person name="Kim S."/>
        </authorList>
    </citation>
    <scope>NUCLEOTIDE SEQUENCE</scope>
    <source>
        <strain evidence="11">KCTC 32255</strain>
    </source>
</reference>
<dbReference type="PANTHER" id="PTHR10788:SF106">
    <property type="entry name" value="BCDNA.GH08860"/>
    <property type="match status" value="1"/>
</dbReference>
<evidence type="ECO:0000256" key="7">
    <source>
        <dbReference type="ARBA" id="ARBA00022679"/>
    </source>
</evidence>
<evidence type="ECO:0000256" key="6">
    <source>
        <dbReference type="ARBA" id="ARBA00022676"/>
    </source>
</evidence>
<dbReference type="Pfam" id="PF00982">
    <property type="entry name" value="Glyco_transf_20"/>
    <property type="match status" value="1"/>
</dbReference>
<evidence type="ECO:0000256" key="8">
    <source>
        <dbReference type="ARBA" id="ARBA00048039"/>
    </source>
</evidence>
<dbReference type="GO" id="GO:0005992">
    <property type="term" value="P:trehalose biosynthetic process"/>
    <property type="evidence" value="ECO:0007669"/>
    <property type="project" value="UniProtKB-UniRule"/>
</dbReference>
<name>A0A918UCE6_9SPHN</name>
<gene>
    <name evidence="11" type="primary">ostA</name>
    <name evidence="11" type="ORF">GCM10011614_02760</name>
</gene>
<comment type="subunit">
    <text evidence="3 9">Homotetramer.</text>
</comment>
<comment type="catalytic activity">
    <reaction evidence="8 9">
        <text>D-glucose 6-phosphate + UDP-alpha-D-glucose = alpha,alpha-trehalose 6-phosphate + UDP + H(+)</text>
        <dbReference type="Rhea" id="RHEA:18889"/>
        <dbReference type="ChEBI" id="CHEBI:15378"/>
        <dbReference type="ChEBI" id="CHEBI:58223"/>
        <dbReference type="ChEBI" id="CHEBI:58429"/>
        <dbReference type="ChEBI" id="CHEBI:58885"/>
        <dbReference type="ChEBI" id="CHEBI:61548"/>
        <dbReference type="EC" id="2.4.1.15"/>
    </reaction>
</comment>
<evidence type="ECO:0000256" key="4">
    <source>
        <dbReference type="ARBA" id="ARBA00012538"/>
    </source>
</evidence>
<dbReference type="EMBL" id="BMZA01000001">
    <property type="protein sequence ID" value="GGY91516.1"/>
    <property type="molecule type" value="Genomic_DNA"/>
</dbReference>
<dbReference type="GO" id="GO:0003825">
    <property type="term" value="F:alpha,alpha-trehalose-phosphate synthase (UDP-forming) activity"/>
    <property type="evidence" value="ECO:0007669"/>
    <property type="project" value="UniProtKB-UniRule"/>
</dbReference>
<evidence type="ECO:0000256" key="9">
    <source>
        <dbReference type="RuleBase" id="RU362045"/>
    </source>
</evidence>
<evidence type="ECO:0000256" key="10">
    <source>
        <dbReference type="SAM" id="MobiDB-lite"/>
    </source>
</evidence>
<dbReference type="AlphaFoldDB" id="A0A918UCE6"/>
<evidence type="ECO:0000256" key="3">
    <source>
        <dbReference type="ARBA" id="ARBA00011881"/>
    </source>
</evidence>
<comment type="pathway">
    <text evidence="1 9">Glycan biosynthesis; trehalose biosynthesis.</text>
</comment>
<evidence type="ECO:0000256" key="5">
    <source>
        <dbReference type="ARBA" id="ARBA00018539"/>
    </source>
</evidence>
<dbReference type="PANTHER" id="PTHR10788">
    <property type="entry name" value="TREHALOSE-6-PHOSPHATE SYNTHASE"/>
    <property type="match status" value="1"/>
</dbReference>